<evidence type="ECO:0000256" key="14">
    <source>
        <dbReference type="PROSITE-ProRule" id="PRU00110"/>
    </source>
</evidence>
<evidence type="ECO:0000259" key="18">
    <source>
        <dbReference type="PROSITE" id="PS50110"/>
    </source>
</evidence>
<dbReference type="PANTHER" id="PTHR45339:SF1">
    <property type="entry name" value="HYBRID SIGNAL TRANSDUCTION HISTIDINE KINASE J"/>
    <property type="match status" value="1"/>
</dbReference>
<dbReference type="InterPro" id="IPR004358">
    <property type="entry name" value="Sig_transdc_His_kin-like_C"/>
</dbReference>
<dbReference type="SMART" id="SM00073">
    <property type="entry name" value="HPT"/>
    <property type="match status" value="1"/>
</dbReference>
<feature type="transmembrane region" description="Helical" evidence="16">
    <location>
        <begin position="12"/>
        <end position="30"/>
    </location>
</feature>
<dbReference type="InterPro" id="IPR005467">
    <property type="entry name" value="His_kinase_dom"/>
</dbReference>
<feature type="domain" description="PAS" evidence="19">
    <location>
        <begin position="489"/>
        <end position="531"/>
    </location>
</feature>
<dbReference type="InterPro" id="IPR036890">
    <property type="entry name" value="HATPase_C_sf"/>
</dbReference>
<evidence type="ECO:0000256" key="15">
    <source>
        <dbReference type="PROSITE-ProRule" id="PRU00169"/>
    </source>
</evidence>
<feature type="domain" description="Response regulatory" evidence="18">
    <location>
        <begin position="874"/>
        <end position="995"/>
    </location>
</feature>
<dbReference type="PROSITE" id="PS50894">
    <property type="entry name" value="HPT"/>
    <property type="match status" value="1"/>
</dbReference>
<dbReference type="CDD" id="cd06225">
    <property type="entry name" value="HAMP"/>
    <property type="match status" value="1"/>
</dbReference>
<dbReference type="Pfam" id="PF00512">
    <property type="entry name" value="HisKA"/>
    <property type="match status" value="1"/>
</dbReference>
<dbReference type="NCBIfam" id="TIGR00229">
    <property type="entry name" value="sensory_box"/>
    <property type="match status" value="2"/>
</dbReference>
<dbReference type="CDD" id="cd17546">
    <property type="entry name" value="REC_hyHK_CKI1_RcsC-like"/>
    <property type="match status" value="1"/>
</dbReference>
<keyword evidence="5 15" id="KW-0597">Phosphoprotein</keyword>
<dbReference type="SMART" id="SM00388">
    <property type="entry name" value="HisKA"/>
    <property type="match status" value="1"/>
</dbReference>
<dbReference type="Gene3D" id="3.40.50.2300">
    <property type="match status" value="2"/>
</dbReference>
<dbReference type="SMART" id="SM00086">
    <property type="entry name" value="PAC"/>
    <property type="match status" value="2"/>
</dbReference>
<evidence type="ECO:0000256" key="6">
    <source>
        <dbReference type="ARBA" id="ARBA00022679"/>
    </source>
</evidence>
<evidence type="ECO:0000313" key="23">
    <source>
        <dbReference type="EMBL" id="MFC6332923.1"/>
    </source>
</evidence>
<evidence type="ECO:0000256" key="9">
    <source>
        <dbReference type="ARBA" id="ARBA00022777"/>
    </source>
</evidence>
<evidence type="ECO:0000256" key="2">
    <source>
        <dbReference type="ARBA" id="ARBA00004651"/>
    </source>
</evidence>
<dbReference type="PROSITE" id="PS50112">
    <property type="entry name" value="PAS"/>
    <property type="match status" value="2"/>
</dbReference>
<proteinExistence type="predicted"/>
<keyword evidence="8" id="KW-0547">Nucleotide-binding</keyword>
<dbReference type="InterPro" id="IPR003661">
    <property type="entry name" value="HisK_dim/P_dom"/>
</dbReference>
<dbReference type="PROSITE" id="PS50110">
    <property type="entry name" value="RESPONSE_REGULATORY"/>
    <property type="match status" value="2"/>
</dbReference>
<evidence type="ECO:0000259" key="19">
    <source>
        <dbReference type="PROSITE" id="PS50112"/>
    </source>
</evidence>
<dbReference type="CDD" id="cd00130">
    <property type="entry name" value="PAS"/>
    <property type="match status" value="1"/>
</dbReference>
<feature type="domain" description="PAS" evidence="19">
    <location>
        <begin position="351"/>
        <end position="422"/>
    </location>
</feature>
<dbReference type="Gene3D" id="6.10.340.10">
    <property type="match status" value="1"/>
</dbReference>
<dbReference type="EC" id="2.7.13.3" evidence="3"/>
<dbReference type="Gene3D" id="1.10.287.130">
    <property type="match status" value="1"/>
</dbReference>
<feature type="domain" description="Histidine kinase" evidence="17">
    <location>
        <begin position="633"/>
        <end position="855"/>
    </location>
</feature>
<dbReference type="SUPFAM" id="SSF55874">
    <property type="entry name" value="ATPase domain of HSP90 chaperone/DNA topoisomerase II/histidine kinase"/>
    <property type="match status" value="1"/>
</dbReference>
<keyword evidence="11 16" id="KW-1133">Transmembrane helix</keyword>
<dbReference type="Pfam" id="PF00072">
    <property type="entry name" value="Response_reg"/>
    <property type="match status" value="2"/>
</dbReference>
<dbReference type="PROSITE" id="PS50113">
    <property type="entry name" value="PAC"/>
    <property type="match status" value="1"/>
</dbReference>
<dbReference type="PANTHER" id="PTHR45339">
    <property type="entry name" value="HYBRID SIGNAL TRANSDUCTION HISTIDINE KINASE J"/>
    <property type="match status" value="1"/>
</dbReference>
<keyword evidence="10" id="KW-0067">ATP-binding</keyword>
<dbReference type="SMART" id="SM00387">
    <property type="entry name" value="HATPase_c"/>
    <property type="match status" value="1"/>
</dbReference>
<keyword evidence="24" id="KW-1185">Reference proteome</keyword>
<evidence type="ECO:0000256" key="13">
    <source>
        <dbReference type="ARBA" id="ARBA00023136"/>
    </source>
</evidence>
<feature type="domain" description="Response regulatory" evidence="18">
    <location>
        <begin position="1027"/>
        <end position="1143"/>
    </location>
</feature>
<keyword evidence="13 16" id="KW-0472">Membrane</keyword>
<dbReference type="SUPFAM" id="SSF47384">
    <property type="entry name" value="Homodimeric domain of signal transducing histidine kinase"/>
    <property type="match status" value="1"/>
</dbReference>
<dbReference type="SMART" id="SM00091">
    <property type="entry name" value="PAS"/>
    <property type="match status" value="2"/>
</dbReference>
<feature type="transmembrane region" description="Helical" evidence="16">
    <location>
        <begin position="277"/>
        <end position="299"/>
    </location>
</feature>
<dbReference type="InterPro" id="IPR000014">
    <property type="entry name" value="PAS"/>
</dbReference>
<dbReference type="SUPFAM" id="SSF47226">
    <property type="entry name" value="Histidine-containing phosphotransfer domain, HPT domain"/>
    <property type="match status" value="1"/>
</dbReference>
<evidence type="ECO:0000256" key="16">
    <source>
        <dbReference type="SAM" id="Phobius"/>
    </source>
</evidence>
<dbReference type="InterPro" id="IPR001610">
    <property type="entry name" value="PAC"/>
</dbReference>
<dbReference type="PRINTS" id="PR00344">
    <property type="entry name" value="BCTRLSENSOR"/>
</dbReference>
<dbReference type="InterPro" id="IPR036641">
    <property type="entry name" value="HPT_dom_sf"/>
</dbReference>
<evidence type="ECO:0000256" key="8">
    <source>
        <dbReference type="ARBA" id="ARBA00022741"/>
    </source>
</evidence>
<dbReference type="SUPFAM" id="SSF52172">
    <property type="entry name" value="CheY-like"/>
    <property type="match status" value="2"/>
</dbReference>
<feature type="modified residue" description="4-aspartylphosphate" evidence="15">
    <location>
        <position position="927"/>
    </location>
</feature>
<feature type="modified residue" description="Phosphohistidine" evidence="14">
    <location>
        <position position="1226"/>
    </location>
</feature>
<reference evidence="24" key="1">
    <citation type="journal article" date="2019" name="Int. J. Syst. Evol. Microbiol.">
        <title>The Global Catalogue of Microorganisms (GCM) 10K type strain sequencing project: providing services to taxonomists for standard genome sequencing and annotation.</title>
        <authorList>
            <consortium name="The Broad Institute Genomics Platform"/>
            <consortium name="The Broad Institute Genome Sequencing Center for Infectious Disease"/>
            <person name="Wu L."/>
            <person name="Ma J."/>
        </authorList>
    </citation>
    <scope>NUCLEOTIDE SEQUENCE [LARGE SCALE GENOMIC DNA]</scope>
    <source>
        <strain evidence="24">PCU 280</strain>
    </source>
</reference>
<dbReference type="PROSITE" id="PS50109">
    <property type="entry name" value="HIS_KIN"/>
    <property type="match status" value="1"/>
</dbReference>
<dbReference type="Proteomes" id="UP001596233">
    <property type="component" value="Unassembled WGS sequence"/>
</dbReference>
<dbReference type="InterPro" id="IPR008207">
    <property type="entry name" value="Sig_transdc_His_kin_Hpt_dom"/>
</dbReference>
<dbReference type="SUPFAM" id="SSF158472">
    <property type="entry name" value="HAMP domain-like"/>
    <property type="match status" value="1"/>
</dbReference>
<protein>
    <recommendedName>
        <fullName evidence="3">histidine kinase</fullName>
        <ecNumber evidence="3">2.7.13.3</ecNumber>
    </recommendedName>
</protein>
<dbReference type="PROSITE" id="PS50885">
    <property type="entry name" value="HAMP"/>
    <property type="match status" value="1"/>
</dbReference>
<dbReference type="CDD" id="cd00082">
    <property type="entry name" value="HisKA"/>
    <property type="match status" value="1"/>
</dbReference>
<evidence type="ECO:0000256" key="7">
    <source>
        <dbReference type="ARBA" id="ARBA00022692"/>
    </source>
</evidence>
<evidence type="ECO:0000259" key="17">
    <source>
        <dbReference type="PROSITE" id="PS50109"/>
    </source>
</evidence>
<evidence type="ECO:0000256" key="3">
    <source>
        <dbReference type="ARBA" id="ARBA00012438"/>
    </source>
</evidence>
<evidence type="ECO:0000256" key="4">
    <source>
        <dbReference type="ARBA" id="ARBA00022475"/>
    </source>
</evidence>
<comment type="subcellular location">
    <subcellularLocation>
        <location evidence="2">Cell membrane</location>
        <topology evidence="2">Multi-pass membrane protein</topology>
    </subcellularLocation>
</comment>
<dbReference type="InterPro" id="IPR036097">
    <property type="entry name" value="HisK_dim/P_sf"/>
</dbReference>
<dbReference type="Gene3D" id="3.30.565.10">
    <property type="entry name" value="Histidine kinase-like ATPase, C-terminal domain"/>
    <property type="match status" value="1"/>
</dbReference>
<evidence type="ECO:0000259" key="22">
    <source>
        <dbReference type="PROSITE" id="PS50894"/>
    </source>
</evidence>
<dbReference type="InterPro" id="IPR035965">
    <property type="entry name" value="PAS-like_dom_sf"/>
</dbReference>
<keyword evidence="7 16" id="KW-0812">Transmembrane</keyword>
<dbReference type="CDD" id="cd16922">
    <property type="entry name" value="HATPase_EvgS-ArcB-TorS-like"/>
    <property type="match status" value="1"/>
</dbReference>
<dbReference type="SMART" id="SM00448">
    <property type="entry name" value="REC"/>
    <property type="match status" value="2"/>
</dbReference>
<organism evidence="23 24">
    <name type="scientific">Paenibacillus septentrionalis</name>
    <dbReference type="NCBI Taxonomy" id="429342"/>
    <lineage>
        <taxon>Bacteria</taxon>
        <taxon>Bacillati</taxon>
        <taxon>Bacillota</taxon>
        <taxon>Bacilli</taxon>
        <taxon>Bacillales</taxon>
        <taxon>Paenibacillaceae</taxon>
        <taxon>Paenibacillus</taxon>
    </lineage>
</organism>
<evidence type="ECO:0000256" key="12">
    <source>
        <dbReference type="ARBA" id="ARBA00023012"/>
    </source>
</evidence>
<feature type="domain" description="HAMP" evidence="21">
    <location>
        <begin position="300"/>
        <end position="353"/>
    </location>
</feature>
<evidence type="ECO:0000256" key="1">
    <source>
        <dbReference type="ARBA" id="ARBA00000085"/>
    </source>
</evidence>
<dbReference type="Pfam" id="PF02518">
    <property type="entry name" value="HATPase_c"/>
    <property type="match status" value="1"/>
</dbReference>
<evidence type="ECO:0000256" key="11">
    <source>
        <dbReference type="ARBA" id="ARBA00022989"/>
    </source>
</evidence>
<feature type="modified residue" description="4-aspartylphosphate" evidence="15">
    <location>
        <position position="1076"/>
    </location>
</feature>
<evidence type="ECO:0000256" key="5">
    <source>
        <dbReference type="ARBA" id="ARBA00022553"/>
    </source>
</evidence>
<evidence type="ECO:0000313" key="24">
    <source>
        <dbReference type="Proteomes" id="UP001596233"/>
    </source>
</evidence>
<dbReference type="InterPro" id="IPR000700">
    <property type="entry name" value="PAS-assoc_C"/>
</dbReference>
<feature type="domain" description="PAC" evidence="20">
    <location>
        <begin position="440"/>
        <end position="492"/>
    </location>
</feature>
<dbReference type="Gene3D" id="1.20.120.160">
    <property type="entry name" value="HPT domain"/>
    <property type="match status" value="1"/>
</dbReference>
<name>A0ABW1V357_9BACL</name>
<dbReference type="Gene3D" id="3.30.450.20">
    <property type="entry name" value="PAS domain"/>
    <property type="match status" value="2"/>
</dbReference>
<accession>A0ABW1V357</accession>
<keyword evidence="9" id="KW-0418">Kinase</keyword>
<dbReference type="Pfam" id="PF00672">
    <property type="entry name" value="HAMP"/>
    <property type="match status" value="1"/>
</dbReference>
<keyword evidence="4" id="KW-1003">Cell membrane</keyword>
<sequence>MNKLSLRTKGILIIVLISFVPFMLVGLYNYTSIKKDIVATEIEKIRLKQESRSFIIESWLETRKSEVLVMSRTNEVRSGDTQKMMEYLEQEHALNEFQYTEIGFVNREGNITSLTGQPLTVVEQTPIGRSLRGNVVLTDPVRTGHEGERSGFISVPVYSMDESNELIGALYAAYAFPPAAYRQTLQIEEGNLYLYNHSGELIYDHIQTLFTEQQDIVLRSNLKQLAARALSNPAGEEQLSILMNDFIVFYQKIAGTNWVIMEVKDLGALDKLASPTLWRMLIIIAIAIGLIGIVFYLYFQTIISRLESILEVTKRAAEGNFDGDHLNSWNKDEIGVLASTVNGMMGRLQIMFDRLDAVINQNKSPVLVMDERYVITYMNRAAEEMLGYSSEEIIGKVTPLLFMDMEEVREKAEKFSLEIGREVQPGIELFLELRKHYPSYDFELTIINRNGRRTPVFNRSSSLRDRSGRYSGIIAVLTDMSEQRQLENVRNRLQMVVESAKDLIASVNQQGNIIYINEAGRKIIGMGEEELELEGLSLKSLLPGHMYKLLLKGSIEARKKGFFECEAQFQNITGKFINVSIIIVAYEDSFTGETMFSCISRDITEQLEVQRKLVHATEVAEEANKAKSNFLALMSHEIRTPLNGIVGLSQLLQKTELDYVQQEYVQHMKDSSNMLLNIVNDILDFSKLEAKKIEPDLSVFQIHVLFNHLADQLSVFLGGKEQFEFKIEIDANVPHSLIGDALRLEQVLSNLCVNAVKFTEHGLVELSVRVMMEREEEIQLEFTVKDTGIGMSEEQLKYLFKPFTQADSSTTRKYGGTGLGLVISKNLVELLGGDLTVDSKLNEGSEFVFRLPFKKVAHHFVPEPVKQVRSLESVAWIIEDHEKMAAYWSKLLAQRHYNSVKKKSWKKAYIRLMRLGEGAYPSFMLMDMDMNDMYGMETWLDFQKEAATRGIPIIAVTTAYGREELLMLDPAQQPESILTKPVTQKRFLDAIDQVLHKKQHDQQEHMPESLMLSIKEIAAATPEPILQVLLAEDNKVNQLVAAEMLKHCNCSVTIANHGAEAVRLVESNHYDLVLMDIHMPEMDGLEATRLIRAQDKFHELPIVAVTANVLASDHENYMLQGINAVITKPIAMEQLNQVIERYSNKAKPAVTSHDLRPSREHNERLYAKLESLDTIDAKAAVERVNGKLNIYLHMLEQYFNDYSLFIPRLRKLYESNNYEEITRALHTLKGASSYLGAGAIVELAVEGERIAREHETSMLAVYIDHLEAMLHETLYEITTVIDHS</sequence>
<dbReference type="CDD" id="cd00088">
    <property type="entry name" value="HPT"/>
    <property type="match status" value="1"/>
</dbReference>
<evidence type="ECO:0000256" key="10">
    <source>
        <dbReference type="ARBA" id="ARBA00022840"/>
    </source>
</evidence>
<gene>
    <name evidence="23" type="ORF">ACFP56_09840</name>
</gene>
<dbReference type="Pfam" id="PF13426">
    <property type="entry name" value="PAS_9"/>
    <property type="match status" value="2"/>
</dbReference>
<feature type="domain" description="HPt" evidence="22">
    <location>
        <begin position="1187"/>
        <end position="1284"/>
    </location>
</feature>
<evidence type="ECO:0000259" key="21">
    <source>
        <dbReference type="PROSITE" id="PS50885"/>
    </source>
</evidence>
<keyword evidence="6" id="KW-0808">Transferase</keyword>
<dbReference type="RefSeq" id="WP_379233859.1">
    <property type="nucleotide sequence ID" value="NZ_JBHSTE010000003.1"/>
</dbReference>
<keyword evidence="12" id="KW-0902">Two-component regulatory system</keyword>
<dbReference type="InterPro" id="IPR001789">
    <property type="entry name" value="Sig_transdc_resp-reg_receiver"/>
</dbReference>
<dbReference type="SMART" id="SM00304">
    <property type="entry name" value="HAMP"/>
    <property type="match status" value="1"/>
</dbReference>
<evidence type="ECO:0000259" key="20">
    <source>
        <dbReference type="PROSITE" id="PS50113"/>
    </source>
</evidence>
<dbReference type="EMBL" id="JBHSTE010000003">
    <property type="protein sequence ID" value="MFC6332923.1"/>
    <property type="molecule type" value="Genomic_DNA"/>
</dbReference>
<comment type="caution">
    <text evidence="23">The sequence shown here is derived from an EMBL/GenBank/DDBJ whole genome shotgun (WGS) entry which is preliminary data.</text>
</comment>
<dbReference type="InterPro" id="IPR003660">
    <property type="entry name" value="HAMP_dom"/>
</dbReference>
<dbReference type="InterPro" id="IPR011006">
    <property type="entry name" value="CheY-like_superfamily"/>
</dbReference>
<dbReference type="InterPro" id="IPR003594">
    <property type="entry name" value="HATPase_dom"/>
</dbReference>
<dbReference type="SUPFAM" id="SSF55785">
    <property type="entry name" value="PYP-like sensor domain (PAS domain)"/>
    <property type="match status" value="2"/>
</dbReference>
<comment type="catalytic activity">
    <reaction evidence="1">
        <text>ATP + protein L-histidine = ADP + protein N-phospho-L-histidine.</text>
        <dbReference type="EC" id="2.7.13.3"/>
    </reaction>
</comment>
<dbReference type="Pfam" id="PF01627">
    <property type="entry name" value="Hpt"/>
    <property type="match status" value="1"/>
</dbReference>